<evidence type="ECO:0000313" key="11">
    <source>
        <dbReference type="Proteomes" id="UP000792457"/>
    </source>
</evidence>
<keyword evidence="6" id="KW-0239">DNA-directed DNA polymerase</keyword>
<dbReference type="AlphaFoldDB" id="A0A8K0P340"/>
<dbReference type="GO" id="GO:0000166">
    <property type="term" value="F:nucleotide binding"/>
    <property type="evidence" value="ECO:0007669"/>
    <property type="project" value="InterPro"/>
</dbReference>
<evidence type="ECO:0000256" key="6">
    <source>
        <dbReference type="ARBA" id="ARBA00022932"/>
    </source>
</evidence>
<dbReference type="Gene3D" id="3.40.960.10">
    <property type="entry name" value="VSR Endonuclease"/>
    <property type="match status" value="1"/>
</dbReference>
<dbReference type="InterPro" id="IPR004868">
    <property type="entry name" value="DNA-dir_DNA_pol_B_mt/vir"/>
</dbReference>
<dbReference type="GO" id="GO:0003887">
    <property type="term" value="F:DNA-directed DNA polymerase activity"/>
    <property type="evidence" value="ECO:0007669"/>
    <property type="project" value="UniProtKB-KW"/>
</dbReference>
<comment type="caution">
    <text evidence="10">The sequence shown here is derived from an EMBL/GenBank/DDBJ whole genome shotgun (WGS) entry which is preliminary data.</text>
</comment>
<evidence type="ECO:0000256" key="1">
    <source>
        <dbReference type="ARBA" id="ARBA00005755"/>
    </source>
</evidence>
<evidence type="ECO:0000256" key="5">
    <source>
        <dbReference type="ARBA" id="ARBA00022705"/>
    </source>
</evidence>
<evidence type="ECO:0000256" key="2">
    <source>
        <dbReference type="ARBA" id="ARBA00012417"/>
    </source>
</evidence>
<keyword evidence="4" id="KW-0548">Nucleotidyltransferase</keyword>
<dbReference type="PANTHER" id="PTHR33568:SF3">
    <property type="entry name" value="DNA-DIRECTED DNA POLYMERASE"/>
    <property type="match status" value="1"/>
</dbReference>
<reference evidence="10" key="1">
    <citation type="submission" date="2013-04" db="EMBL/GenBank/DDBJ databases">
        <authorList>
            <person name="Qu J."/>
            <person name="Murali S.C."/>
            <person name="Bandaranaike D."/>
            <person name="Bellair M."/>
            <person name="Blankenburg K."/>
            <person name="Chao H."/>
            <person name="Dinh H."/>
            <person name="Doddapaneni H."/>
            <person name="Downs B."/>
            <person name="Dugan-Rocha S."/>
            <person name="Elkadiri S."/>
            <person name="Gnanaolivu R.D."/>
            <person name="Hernandez B."/>
            <person name="Javaid M."/>
            <person name="Jayaseelan J.C."/>
            <person name="Lee S."/>
            <person name="Li M."/>
            <person name="Ming W."/>
            <person name="Munidasa M."/>
            <person name="Muniz J."/>
            <person name="Nguyen L."/>
            <person name="Ongeri F."/>
            <person name="Osuji N."/>
            <person name="Pu L.-L."/>
            <person name="Puazo M."/>
            <person name="Qu C."/>
            <person name="Quiroz J."/>
            <person name="Raj R."/>
            <person name="Weissenberger G."/>
            <person name="Xin Y."/>
            <person name="Zou X."/>
            <person name="Han Y."/>
            <person name="Richards S."/>
            <person name="Worley K."/>
            <person name="Muzny D."/>
            <person name="Gibbs R."/>
        </authorList>
    </citation>
    <scope>NUCLEOTIDE SEQUENCE</scope>
    <source>
        <strain evidence="10">Sampled in the wild</strain>
    </source>
</reference>
<dbReference type="Gene3D" id="3.30.420.10">
    <property type="entry name" value="Ribonuclease H-like superfamily/Ribonuclease H"/>
    <property type="match status" value="1"/>
</dbReference>
<feature type="domain" description="DNA-directed DNA polymerase family B mitochondria/virus" evidence="9">
    <location>
        <begin position="418"/>
        <end position="528"/>
    </location>
</feature>
<reference evidence="10" key="2">
    <citation type="submission" date="2017-10" db="EMBL/GenBank/DDBJ databases">
        <title>Ladona fulva Genome sequencing and assembly.</title>
        <authorList>
            <person name="Murali S."/>
            <person name="Richards S."/>
            <person name="Bandaranaike D."/>
            <person name="Bellair M."/>
            <person name="Blankenburg K."/>
            <person name="Chao H."/>
            <person name="Dinh H."/>
            <person name="Doddapaneni H."/>
            <person name="Dugan-Rocha S."/>
            <person name="Elkadiri S."/>
            <person name="Gnanaolivu R."/>
            <person name="Hernandez B."/>
            <person name="Skinner E."/>
            <person name="Javaid M."/>
            <person name="Lee S."/>
            <person name="Li M."/>
            <person name="Ming W."/>
            <person name="Munidasa M."/>
            <person name="Muniz J."/>
            <person name="Nguyen L."/>
            <person name="Hughes D."/>
            <person name="Osuji N."/>
            <person name="Pu L.-L."/>
            <person name="Puazo M."/>
            <person name="Qu C."/>
            <person name="Quiroz J."/>
            <person name="Raj R."/>
            <person name="Weissenberger G."/>
            <person name="Xin Y."/>
            <person name="Zou X."/>
            <person name="Han Y."/>
            <person name="Worley K."/>
            <person name="Muzny D."/>
            <person name="Gibbs R."/>
        </authorList>
    </citation>
    <scope>NUCLEOTIDE SEQUENCE</scope>
    <source>
        <strain evidence="10">Sampled in the wild</strain>
    </source>
</reference>
<dbReference type="GO" id="GO:0003677">
    <property type="term" value="F:DNA binding"/>
    <property type="evidence" value="ECO:0007669"/>
    <property type="project" value="UniProtKB-KW"/>
</dbReference>
<evidence type="ECO:0000256" key="8">
    <source>
        <dbReference type="ARBA" id="ARBA00049244"/>
    </source>
</evidence>
<comment type="similarity">
    <text evidence="1">Belongs to the DNA polymerase type-B family.</text>
</comment>
<sequence>MYTIKSGVDGSARGGMTIRNESYPTRDINISFRRCHQLEAPVLISRIEKVLQSNKDFFLNGMLSISFQYVNIPRGHGNRSRWAPFIDFNSFRLRCKIIVVVTNDDNLCLLGAICLGIARHEDTRSSFKTLYKGYNSLQTKALELCENAGVVIGESGGGVEDIANIQKSLPEYQIMVFSDRCGKGVIFEGPKLTAQGVKRKTIDLIYGAGHYNLITSPTGAFGCSYYCRPCKFPYDHRYGHKCMQECVKCCSSPPCDTALITKACLSCNRDFYGEKCFKNHLPQGRCKSVCNTIRSSVNCSAEYVVGAHVCGNIFCSTCRKYISSDHECYMTRLSKDDLPGHHTYAFYDIECRQDDEFPSTSTMFAHTPNFIVSNTCCDTCISENTEICNGCGVKERVFSTDNPVREFIQHIESLGNKNYRYITCIAHNAKGYDGNFILRSILENTDWKPEVIMSGSKILSITFKGLRFIDSLNFLPMSLAKLPISFGLQDSLVKGYFPHFHNTKENSRYVGPLPAPEMYGIDSMTSKEKTEFLKWHGELSRSGYVFSMESEIKKILHSRRTYSSEIFIATTGVDPFREDVTITSACMKVFRRNFLQPDTIAIISPGGYRLPDRQSRKALLWLTWVERERGISIHHAGNGREARILGRKADGVHENTVYEFHGFYFHGCSSCFPNKTEKIPNSPNETMGTRCEATAKKVAKLRRGGYEVIEMWECVFDRMIRENTALANFVESNPFLRKLPITPATLSSGVERIVSACTTMQTSRVGRRSVTSMSAHCIRTYPIGHPQISIGEECPPLDDIEGLIKCIVLPPSSIYHPVLPVRANGKLLFPLCRSCAFKEQQGEGNHAYKTLKS</sequence>
<evidence type="ECO:0000259" key="9">
    <source>
        <dbReference type="Pfam" id="PF03175"/>
    </source>
</evidence>
<dbReference type="InterPro" id="IPR012337">
    <property type="entry name" value="RNaseH-like_sf"/>
</dbReference>
<dbReference type="PANTHER" id="PTHR33568">
    <property type="entry name" value="DNA POLYMERASE"/>
    <property type="match status" value="1"/>
</dbReference>
<organism evidence="10 11">
    <name type="scientific">Ladona fulva</name>
    <name type="common">Scarce chaser dragonfly</name>
    <name type="synonym">Libellula fulva</name>
    <dbReference type="NCBI Taxonomy" id="123851"/>
    <lineage>
        <taxon>Eukaryota</taxon>
        <taxon>Metazoa</taxon>
        <taxon>Ecdysozoa</taxon>
        <taxon>Arthropoda</taxon>
        <taxon>Hexapoda</taxon>
        <taxon>Insecta</taxon>
        <taxon>Pterygota</taxon>
        <taxon>Palaeoptera</taxon>
        <taxon>Odonata</taxon>
        <taxon>Epiprocta</taxon>
        <taxon>Anisoptera</taxon>
        <taxon>Libelluloidea</taxon>
        <taxon>Libellulidae</taxon>
        <taxon>Ladona</taxon>
    </lineage>
</organism>
<keyword evidence="11" id="KW-1185">Reference proteome</keyword>
<keyword evidence="5" id="KW-0235">DNA replication</keyword>
<keyword evidence="7" id="KW-0238">DNA-binding</keyword>
<evidence type="ECO:0000313" key="10">
    <source>
        <dbReference type="EMBL" id="KAG8231307.1"/>
    </source>
</evidence>
<dbReference type="EMBL" id="KZ308547">
    <property type="protein sequence ID" value="KAG8231307.1"/>
    <property type="molecule type" value="Genomic_DNA"/>
</dbReference>
<dbReference type="Pfam" id="PF03175">
    <property type="entry name" value="DNA_pol_B_2"/>
    <property type="match status" value="1"/>
</dbReference>
<name>A0A8K0P340_LADFU</name>
<accession>A0A8K0P340</accession>
<dbReference type="OrthoDB" id="5871067at2759"/>
<protein>
    <recommendedName>
        <fullName evidence="2">DNA-directed DNA polymerase</fullName>
        <ecNumber evidence="2">2.7.7.7</ecNumber>
    </recommendedName>
</protein>
<evidence type="ECO:0000256" key="4">
    <source>
        <dbReference type="ARBA" id="ARBA00022695"/>
    </source>
</evidence>
<gene>
    <name evidence="10" type="ORF">J437_LFUL006963</name>
</gene>
<dbReference type="Proteomes" id="UP000792457">
    <property type="component" value="Unassembled WGS sequence"/>
</dbReference>
<evidence type="ECO:0000256" key="7">
    <source>
        <dbReference type="ARBA" id="ARBA00023125"/>
    </source>
</evidence>
<evidence type="ECO:0000256" key="3">
    <source>
        <dbReference type="ARBA" id="ARBA00022679"/>
    </source>
</evidence>
<dbReference type="InterPro" id="IPR036397">
    <property type="entry name" value="RNaseH_sf"/>
</dbReference>
<dbReference type="SUPFAM" id="SSF53098">
    <property type="entry name" value="Ribonuclease H-like"/>
    <property type="match status" value="1"/>
</dbReference>
<keyword evidence="3" id="KW-0808">Transferase</keyword>
<proteinExistence type="inferred from homology"/>
<dbReference type="GO" id="GO:0006260">
    <property type="term" value="P:DNA replication"/>
    <property type="evidence" value="ECO:0007669"/>
    <property type="project" value="UniProtKB-KW"/>
</dbReference>
<dbReference type="EC" id="2.7.7.7" evidence="2"/>
<comment type="catalytic activity">
    <reaction evidence="8">
        <text>DNA(n) + a 2'-deoxyribonucleoside 5'-triphosphate = DNA(n+1) + diphosphate</text>
        <dbReference type="Rhea" id="RHEA:22508"/>
        <dbReference type="Rhea" id="RHEA-COMP:17339"/>
        <dbReference type="Rhea" id="RHEA-COMP:17340"/>
        <dbReference type="ChEBI" id="CHEBI:33019"/>
        <dbReference type="ChEBI" id="CHEBI:61560"/>
        <dbReference type="ChEBI" id="CHEBI:173112"/>
        <dbReference type="EC" id="2.7.7.7"/>
    </reaction>
</comment>